<organism evidence="1 2">
    <name type="scientific">Caerostris extrusa</name>
    <name type="common">Bark spider</name>
    <name type="synonym">Caerostris bankana</name>
    <dbReference type="NCBI Taxonomy" id="172846"/>
    <lineage>
        <taxon>Eukaryota</taxon>
        <taxon>Metazoa</taxon>
        <taxon>Ecdysozoa</taxon>
        <taxon>Arthropoda</taxon>
        <taxon>Chelicerata</taxon>
        <taxon>Arachnida</taxon>
        <taxon>Araneae</taxon>
        <taxon>Araneomorphae</taxon>
        <taxon>Entelegynae</taxon>
        <taxon>Araneoidea</taxon>
        <taxon>Araneidae</taxon>
        <taxon>Caerostris</taxon>
    </lineage>
</organism>
<dbReference type="AlphaFoldDB" id="A0AAV4RBP0"/>
<gene>
    <name evidence="1" type="ORF">CEXT_191621</name>
</gene>
<proteinExistence type="predicted"/>
<comment type="caution">
    <text evidence="1">The sequence shown here is derived from an EMBL/GenBank/DDBJ whole genome shotgun (WGS) entry which is preliminary data.</text>
</comment>
<name>A0AAV4RBP0_CAEEX</name>
<dbReference type="EMBL" id="BPLR01007529">
    <property type="protein sequence ID" value="GIY17645.1"/>
    <property type="molecule type" value="Genomic_DNA"/>
</dbReference>
<reference evidence="1 2" key="1">
    <citation type="submission" date="2021-06" db="EMBL/GenBank/DDBJ databases">
        <title>Caerostris extrusa draft genome.</title>
        <authorList>
            <person name="Kono N."/>
            <person name="Arakawa K."/>
        </authorList>
    </citation>
    <scope>NUCLEOTIDE SEQUENCE [LARGE SCALE GENOMIC DNA]</scope>
</reference>
<protein>
    <submittedName>
        <fullName evidence="1">Uncharacterized protein</fullName>
    </submittedName>
</protein>
<evidence type="ECO:0000313" key="1">
    <source>
        <dbReference type="EMBL" id="GIY17645.1"/>
    </source>
</evidence>
<dbReference type="Proteomes" id="UP001054945">
    <property type="component" value="Unassembled WGS sequence"/>
</dbReference>
<sequence>MDFIKKLIVDAIIMCKMMMFMSTEKSSIADYCEEMCTWRRDGQMGVGLGRCFMSTVFDYVGCRTVEVDHAGGLSPQANNEY</sequence>
<keyword evidence="2" id="KW-1185">Reference proteome</keyword>
<evidence type="ECO:0000313" key="2">
    <source>
        <dbReference type="Proteomes" id="UP001054945"/>
    </source>
</evidence>
<accession>A0AAV4RBP0</accession>